<dbReference type="Proteomes" id="UP000798662">
    <property type="component" value="Chromosome 1"/>
</dbReference>
<gene>
    <name evidence="1" type="ORF">I4F81_002254</name>
</gene>
<name>A0ACC3BP16_PYRYE</name>
<proteinExistence type="predicted"/>
<reference evidence="1" key="1">
    <citation type="submission" date="2019-11" db="EMBL/GenBank/DDBJ databases">
        <title>Nori genome reveals adaptations in red seaweeds to the harsh intertidal environment.</title>
        <authorList>
            <person name="Wang D."/>
            <person name="Mao Y."/>
        </authorList>
    </citation>
    <scope>NUCLEOTIDE SEQUENCE</scope>
    <source>
        <tissue evidence="1">Gametophyte</tissue>
    </source>
</reference>
<evidence type="ECO:0000313" key="1">
    <source>
        <dbReference type="EMBL" id="KAK1859660.1"/>
    </source>
</evidence>
<protein>
    <submittedName>
        <fullName evidence="1">Uncharacterized protein</fullName>
    </submittedName>
</protein>
<comment type="caution">
    <text evidence="1">The sequence shown here is derived from an EMBL/GenBank/DDBJ whole genome shotgun (WGS) entry which is preliminary data.</text>
</comment>
<evidence type="ECO:0000313" key="2">
    <source>
        <dbReference type="Proteomes" id="UP000798662"/>
    </source>
</evidence>
<dbReference type="EMBL" id="CM020618">
    <property type="protein sequence ID" value="KAK1859660.1"/>
    <property type="molecule type" value="Genomic_DNA"/>
</dbReference>
<accession>A0ACC3BP16</accession>
<organism evidence="1 2">
    <name type="scientific">Pyropia yezoensis</name>
    <name type="common">Susabi-nori</name>
    <name type="synonym">Porphyra yezoensis</name>
    <dbReference type="NCBI Taxonomy" id="2788"/>
    <lineage>
        <taxon>Eukaryota</taxon>
        <taxon>Rhodophyta</taxon>
        <taxon>Bangiophyceae</taxon>
        <taxon>Bangiales</taxon>
        <taxon>Bangiaceae</taxon>
        <taxon>Pyropia</taxon>
    </lineage>
</organism>
<keyword evidence="2" id="KW-1185">Reference proteome</keyword>
<sequence length="566" mass="57425">MVRPGAVHAMAALAAAVTTALLVAATHASPPPDADVIIIGGGTAGCVLAARLCAALPRVRVLLLERGAPRNATEELLVRSPRLVAGSWSTPSVAAAFPSAANAGLRGRPVALVTGATLGGSSAVNAAQWSEPADDGAGAAAWGVAHLTATVAARAYARAAATLGVRVPPRGLRHEYLTDWVAAAAAAGLPRVTDAGGGAPQSRRGVWLQRLAIDGRGRRVDAGRAYVAPAARGACARNLVVRQGVTVARVVLAPHHGRGGGRRGGLVGVVGVEVVPTASAGDGRPPRTTTLRARLGVITAAGPYGSAPLLLRSGIGRPQALRSAGVRPVVDLPVGEGLLARSVGRVVGAYDGVPLAAVNNATLLADPATLRRWRAGRGGPLGAALSVGLGRVTTGEGAYFPAGFASSVPGKPEYNSGCLANPTSRGRLSLPVGAAATDPLTPPRVETNLLGNRRDMATLLACMRKLQAVVEGFRPAFGMTETVPGADTRLTEELVRRTATSGAHLVGGCSVGRVLEATLRVKGVGNLWVVDASALPAMPRSAGPMASVYMLAEHASEAFIRQFRGQ</sequence>